<dbReference type="Proteomes" id="UP000324222">
    <property type="component" value="Unassembled WGS sequence"/>
</dbReference>
<sequence length="191" mass="20895">MPYLLPCVRAANATTTATTIRVFILAGVSWSDTRATGAAGGRVAAPHRRLAPPRGPPPGASHLVQRPSHQLVRPFRPGKPTQNTAGTSAGCYEWSACVLCKHVHHILDASLHELRRACGCCCVMEVRLRRKALRGRDSDSGGYVLQCFVPSSGLFSIDTGDYMCTVVLVSACHWCTVRTRSYWDLQVFSWL</sequence>
<evidence type="ECO:0000256" key="1">
    <source>
        <dbReference type="SAM" id="MobiDB-lite"/>
    </source>
</evidence>
<organism evidence="2 3">
    <name type="scientific">Portunus trituberculatus</name>
    <name type="common">Swimming crab</name>
    <name type="synonym">Neptunus trituberculatus</name>
    <dbReference type="NCBI Taxonomy" id="210409"/>
    <lineage>
        <taxon>Eukaryota</taxon>
        <taxon>Metazoa</taxon>
        <taxon>Ecdysozoa</taxon>
        <taxon>Arthropoda</taxon>
        <taxon>Crustacea</taxon>
        <taxon>Multicrustacea</taxon>
        <taxon>Malacostraca</taxon>
        <taxon>Eumalacostraca</taxon>
        <taxon>Eucarida</taxon>
        <taxon>Decapoda</taxon>
        <taxon>Pleocyemata</taxon>
        <taxon>Brachyura</taxon>
        <taxon>Eubrachyura</taxon>
        <taxon>Portunoidea</taxon>
        <taxon>Portunidae</taxon>
        <taxon>Portuninae</taxon>
        <taxon>Portunus</taxon>
    </lineage>
</organism>
<dbReference type="AlphaFoldDB" id="A0A5B7J5B1"/>
<comment type="caution">
    <text evidence="2">The sequence shown here is derived from an EMBL/GenBank/DDBJ whole genome shotgun (WGS) entry which is preliminary data.</text>
</comment>
<feature type="region of interest" description="Disordered" evidence="1">
    <location>
        <begin position="39"/>
        <end position="64"/>
    </location>
</feature>
<reference evidence="2 3" key="1">
    <citation type="submission" date="2019-05" db="EMBL/GenBank/DDBJ databases">
        <title>Another draft genome of Portunus trituberculatus and its Hox gene families provides insights of decapod evolution.</title>
        <authorList>
            <person name="Jeong J.-H."/>
            <person name="Song I."/>
            <person name="Kim S."/>
            <person name="Choi T."/>
            <person name="Kim D."/>
            <person name="Ryu S."/>
            <person name="Kim W."/>
        </authorList>
    </citation>
    <scope>NUCLEOTIDE SEQUENCE [LARGE SCALE GENOMIC DNA]</scope>
    <source>
        <tissue evidence="2">Muscle</tissue>
    </source>
</reference>
<accession>A0A5B7J5B1</accession>
<evidence type="ECO:0000313" key="3">
    <source>
        <dbReference type="Proteomes" id="UP000324222"/>
    </source>
</evidence>
<name>A0A5B7J5B1_PORTR</name>
<dbReference type="EMBL" id="VSRR010089466">
    <property type="protein sequence ID" value="MPC91920.1"/>
    <property type="molecule type" value="Genomic_DNA"/>
</dbReference>
<keyword evidence="3" id="KW-1185">Reference proteome</keyword>
<proteinExistence type="predicted"/>
<gene>
    <name evidence="2" type="ORF">E2C01_086984</name>
</gene>
<evidence type="ECO:0000313" key="2">
    <source>
        <dbReference type="EMBL" id="MPC91920.1"/>
    </source>
</evidence>
<protein>
    <submittedName>
        <fullName evidence="2">Uncharacterized protein</fullName>
    </submittedName>
</protein>